<dbReference type="Gramene" id="Os05t0239100-01">
    <property type="protein sequence ID" value="Os05t0239100-01"/>
    <property type="gene ID" value="Os05g0239100"/>
</dbReference>
<gene>
    <name evidence="2" type="ordered locus">Os05g0239100</name>
    <name evidence="1" type="ORF">OJ1122_B08.12</name>
</gene>
<reference evidence="2 3" key="2">
    <citation type="journal article" date="2005" name="Nature">
        <title>The map-based sequence of the rice genome.</title>
        <authorList>
            <consortium name="International rice genome sequencing project (IRGSP)"/>
            <person name="Matsumoto T."/>
            <person name="Wu J."/>
            <person name="Kanamori H."/>
            <person name="Katayose Y."/>
            <person name="Fujisawa M."/>
            <person name="Namiki N."/>
            <person name="Mizuno H."/>
            <person name="Yamamoto K."/>
            <person name="Antonio B.A."/>
            <person name="Baba T."/>
            <person name="Sakata K."/>
            <person name="Nagamura Y."/>
            <person name="Aoki H."/>
            <person name="Arikawa K."/>
            <person name="Arita K."/>
            <person name="Bito T."/>
            <person name="Chiden Y."/>
            <person name="Fujitsuka N."/>
            <person name="Fukunaka R."/>
            <person name="Hamada M."/>
            <person name="Harada C."/>
            <person name="Hayashi A."/>
            <person name="Hijishita S."/>
            <person name="Honda M."/>
            <person name="Hosokawa S."/>
            <person name="Ichikawa Y."/>
            <person name="Idonuma A."/>
            <person name="Iijima M."/>
            <person name="Ikeda M."/>
            <person name="Ikeno M."/>
            <person name="Ito K."/>
            <person name="Ito S."/>
            <person name="Ito T."/>
            <person name="Ito Y."/>
            <person name="Ito Y."/>
            <person name="Iwabuchi A."/>
            <person name="Kamiya K."/>
            <person name="Karasawa W."/>
            <person name="Kurita K."/>
            <person name="Katagiri S."/>
            <person name="Kikuta A."/>
            <person name="Kobayashi H."/>
            <person name="Kobayashi N."/>
            <person name="Machita K."/>
            <person name="Maehara T."/>
            <person name="Masukawa M."/>
            <person name="Mizubayashi T."/>
            <person name="Mukai Y."/>
            <person name="Nagasaki H."/>
            <person name="Nagata Y."/>
            <person name="Naito S."/>
            <person name="Nakashima M."/>
            <person name="Nakama Y."/>
            <person name="Nakamichi Y."/>
            <person name="Nakamura M."/>
            <person name="Meguro A."/>
            <person name="Negishi M."/>
            <person name="Ohta I."/>
            <person name="Ohta T."/>
            <person name="Okamoto M."/>
            <person name="Ono N."/>
            <person name="Saji S."/>
            <person name="Sakaguchi M."/>
            <person name="Sakai K."/>
            <person name="Shibata M."/>
            <person name="Shimokawa T."/>
            <person name="Song J."/>
            <person name="Takazaki Y."/>
            <person name="Terasawa K."/>
            <person name="Tsugane M."/>
            <person name="Tsuji K."/>
            <person name="Ueda S."/>
            <person name="Waki K."/>
            <person name="Yamagata H."/>
            <person name="Yamamoto M."/>
            <person name="Yamamoto S."/>
            <person name="Yamane H."/>
            <person name="Yoshiki S."/>
            <person name="Yoshihara R."/>
            <person name="Yukawa K."/>
            <person name="Zhong H."/>
            <person name="Yano M."/>
            <person name="Yuan Q."/>
            <person name="Ouyang S."/>
            <person name="Liu J."/>
            <person name="Jones K.M."/>
            <person name="Gansberger K."/>
            <person name="Moffat K."/>
            <person name="Hill J."/>
            <person name="Bera J."/>
            <person name="Fadrosh D."/>
            <person name="Jin S."/>
            <person name="Johri S."/>
            <person name="Kim M."/>
            <person name="Overton L."/>
            <person name="Reardon M."/>
            <person name="Tsitrin T."/>
            <person name="Vuong H."/>
            <person name="Weaver B."/>
            <person name="Ciecko A."/>
            <person name="Tallon L."/>
            <person name="Jackson J."/>
            <person name="Pai G."/>
            <person name="Aken S.V."/>
            <person name="Utterback T."/>
            <person name="Reidmuller S."/>
            <person name="Feldblyum T."/>
            <person name="Hsiao J."/>
            <person name="Zismann V."/>
            <person name="Iobst S."/>
            <person name="de Vazeille A.R."/>
            <person name="Buell C.R."/>
            <person name="Ying K."/>
            <person name="Li Y."/>
            <person name="Lu T."/>
            <person name="Huang Y."/>
            <person name="Zhao Q."/>
            <person name="Feng Q."/>
            <person name="Zhang L."/>
            <person name="Zhu J."/>
            <person name="Weng Q."/>
            <person name="Mu J."/>
            <person name="Lu Y."/>
            <person name="Fan D."/>
            <person name="Liu Y."/>
            <person name="Guan J."/>
            <person name="Zhang Y."/>
            <person name="Yu S."/>
            <person name="Liu X."/>
            <person name="Zhang Y."/>
            <person name="Hong G."/>
            <person name="Han B."/>
            <person name="Choisne N."/>
            <person name="Demange N."/>
            <person name="Orjeda G."/>
            <person name="Samain S."/>
            <person name="Cattolico L."/>
            <person name="Pelletier E."/>
            <person name="Couloux A."/>
            <person name="Segurens B."/>
            <person name="Wincker P."/>
            <person name="D'Hont A."/>
            <person name="Scarpelli C."/>
            <person name="Weissenbach J."/>
            <person name="Salanoubat M."/>
            <person name="Quetier F."/>
            <person name="Yu Y."/>
            <person name="Kim H.R."/>
            <person name="Rambo T."/>
            <person name="Currie J."/>
            <person name="Collura K."/>
            <person name="Luo M."/>
            <person name="Yang T."/>
            <person name="Ammiraju J.S.S."/>
            <person name="Engler F."/>
            <person name="Soderlund C."/>
            <person name="Wing R.A."/>
            <person name="Palmer L.E."/>
            <person name="de la Bastide M."/>
            <person name="Spiegel L."/>
            <person name="Nascimento L."/>
            <person name="Zutavern T."/>
            <person name="O'Shaughnessy A."/>
            <person name="Dike S."/>
            <person name="Dedhia N."/>
            <person name="Preston R."/>
            <person name="Balija V."/>
            <person name="McCombie W.R."/>
            <person name="Chow T."/>
            <person name="Chen H."/>
            <person name="Chung M."/>
            <person name="Chen C."/>
            <person name="Shaw J."/>
            <person name="Wu H."/>
            <person name="Hsiao K."/>
            <person name="Chao Y."/>
            <person name="Chu M."/>
            <person name="Cheng C."/>
            <person name="Hour A."/>
            <person name="Lee P."/>
            <person name="Lin S."/>
            <person name="Lin Y."/>
            <person name="Liou J."/>
            <person name="Liu S."/>
            <person name="Hsing Y."/>
            <person name="Raghuvanshi S."/>
            <person name="Mohanty A."/>
            <person name="Bharti A.K."/>
            <person name="Gaur A."/>
            <person name="Gupta V."/>
            <person name="Kumar D."/>
            <person name="Ravi V."/>
            <person name="Vij S."/>
            <person name="Kapur A."/>
            <person name="Khurana P."/>
            <person name="Khurana P."/>
            <person name="Khurana J.P."/>
            <person name="Tyagi A.K."/>
            <person name="Gaikwad K."/>
            <person name="Singh A."/>
            <person name="Dalal V."/>
            <person name="Srivastava S."/>
            <person name="Dixit A."/>
            <person name="Pal A.K."/>
            <person name="Ghazi I.A."/>
            <person name="Yadav M."/>
            <person name="Pandit A."/>
            <person name="Bhargava A."/>
            <person name="Sureshbabu K."/>
            <person name="Batra K."/>
            <person name="Sharma T.R."/>
            <person name="Mohapatra T."/>
            <person name="Singh N.K."/>
            <person name="Messing J."/>
            <person name="Nelson A.B."/>
            <person name="Fuks G."/>
            <person name="Kavchok S."/>
            <person name="Keizer G."/>
            <person name="Linton E."/>
            <person name="Llaca V."/>
            <person name="Song R."/>
            <person name="Tanyolac B."/>
            <person name="Young S."/>
            <person name="Ho-Il K."/>
            <person name="Hahn J.H."/>
            <person name="Sangsakoo G."/>
            <person name="Vanavichit A."/>
            <person name="de Mattos Luiz.A.T."/>
            <person name="Zimmer P.D."/>
            <person name="Malone G."/>
            <person name="Dellagostin O."/>
            <person name="de Oliveira A.C."/>
            <person name="Bevan M."/>
            <person name="Bancroft I."/>
            <person name="Minx P."/>
            <person name="Cordum H."/>
            <person name="Wilson R."/>
            <person name="Cheng Z."/>
            <person name="Jin W."/>
            <person name="Jiang J."/>
            <person name="Leong S.A."/>
            <person name="Iwama H."/>
            <person name="Gojobori T."/>
            <person name="Itoh T."/>
            <person name="Niimura Y."/>
            <person name="Fujii Y."/>
            <person name="Habara T."/>
            <person name="Sakai H."/>
            <person name="Sato Y."/>
            <person name="Wilson G."/>
            <person name="Kumar K."/>
            <person name="McCouch S."/>
            <person name="Juretic N."/>
            <person name="Hoen D."/>
            <person name="Wright S."/>
            <person name="Bruskiewich R."/>
            <person name="Bureau T."/>
            <person name="Miyao A."/>
            <person name="Hirochika H."/>
            <person name="Nishikawa T."/>
            <person name="Kadowaki K."/>
            <person name="Sugiura M."/>
            <person name="Burr B."/>
            <person name="Sasaki T."/>
        </authorList>
    </citation>
    <scope>NUCLEOTIDE SEQUENCE [LARGE SCALE GENOMIC DNA]</scope>
    <source>
        <strain evidence="3">cv. Nipponbare</strain>
    </source>
</reference>
<reference evidence="3" key="6">
    <citation type="journal article" date="2008" name="Nucleic Acids Res.">
        <title>The rice annotation project database (RAP-DB): 2008 update.</title>
        <authorList>
            <consortium name="The rice annotation project (RAP)"/>
        </authorList>
    </citation>
    <scope>GENOME REANNOTATION</scope>
    <source>
        <strain evidence="3">cv. Nipponbare</strain>
    </source>
</reference>
<dbReference type="KEGG" id="dosa:Os05g0239100"/>
<dbReference type="Proteomes" id="UP000000763">
    <property type="component" value="Chromosome 5"/>
</dbReference>
<sequence>MYVKTIAFPCPWATNCYFCKNLHGIFLKLHGISCILAKNPQQVADRVLTSRDIMAYPCASFSRSTDEQPHQLQQNAQYINPCIVIICVK</sequence>
<dbReference type="EMBL" id="AP008211">
    <property type="protein sequence ID" value="BAF16910.1"/>
    <property type="molecule type" value="Genomic_DNA"/>
</dbReference>
<reference evidence="2" key="7">
    <citation type="submission" date="2012-08" db="EMBL/GenBank/DDBJ databases">
        <title>Oryza sativa nipponbare(GA3) genomic DNA, chromosome 5.</title>
        <authorList>
            <consortium name="IRGSP(International Rice Genome Sequencing Project)"/>
        </authorList>
    </citation>
    <scope>NUCLEOTIDE SEQUENCE</scope>
</reference>
<accession>A0A0P0WJY9</accession>
<dbReference type="EMBL" id="AC105768">
    <property type="protein sequence ID" value="AAU90165.1"/>
    <property type="molecule type" value="Genomic_DNA"/>
</dbReference>
<dbReference type="AlphaFoldDB" id="A0A0P0WJY9"/>
<reference evidence="2" key="5">
    <citation type="journal article" date="2008" name="Nucleic Acids Res.">
        <title>The Rice Annotation Project Database (RAP-DB): 2008 update.</title>
        <authorList>
            <consortium name="The Rice Annotation Project (RAP)"/>
            <person name="Tanaka T."/>
            <person name="Antonio B.A."/>
            <person name="Kikuchi S."/>
            <person name="Matsumoto T."/>
            <person name="Nagamura Y."/>
            <person name="Numa H."/>
            <person name="Sakai H."/>
            <person name="Wu J."/>
            <person name="Itoh T."/>
            <person name="Sasaki T."/>
            <person name="Aono R."/>
            <person name="Fujii Y."/>
            <person name="Habara T."/>
            <person name="Harada E."/>
            <person name="Kanno M."/>
            <person name="Kawahara Y."/>
            <person name="Kawashima H."/>
            <person name="Kubooka H."/>
            <person name="Matsuya A."/>
            <person name="Nakaoka H."/>
            <person name="Saichi N."/>
            <person name="Sanbonmatsu R."/>
            <person name="Sato Y."/>
            <person name="Shinso Y."/>
            <person name="Suzuki M."/>
            <person name="Takeda J."/>
            <person name="Tanino M."/>
            <person name="Todokoro F."/>
            <person name="Yamaguchi K."/>
            <person name="Yamamoto N."/>
            <person name="Yamasaki C."/>
            <person name="Imanishi T."/>
            <person name="Okido T."/>
            <person name="Tada M."/>
            <person name="Ikeo K."/>
            <person name="Tateno Y."/>
            <person name="Gojobori T."/>
            <person name="Lin Y.C."/>
            <person name="Wei F.J."/>
            <person name="Hsing Y.I."/>
            <person name="Zhao Q."/>
            <person name="Han B."/>
            <person name="Kramer M.R."/>
            <person name="McCombie R.W."/>
            <person name="Lonsdale D."/>
            <person name="O'Donovan C.C."/>
            <person name="Whitfield E.J."/>
            <person name="Apweiler R."/>
            <person name="Koyanagi K.O."/>
            <person name="Khurana J.P."/>
            <person name="Raghuvanshi S."/>
            <person name="Singh N.K."/>
            <person name="Tyagi A.K."/>
            <person name="Haberer G."/>
            <person name="Fujisawa M."/>
            <person name="Hosokawa S."/>
            <person name="Ito Y."/>
            <person name="Ikawa H."/>
            <person name="Shibata M."/>
            <person name="Yamamoto M."/>
            <person name="Bruskiewich R.M."/>
            <person name="Hoen D.R."/>
            <person name="Bureau TE."/>
            <person name="Namiki N."/>
            <person name="Ohyanagi H."/>
            <person name="Sakai Y."/>
            <person name="Nobushima S."/>
            <person name="Sakata K."/>
            <person name="Barrero R.A."/>
            <person name="Sato Y."/>
            <person name="Souvorov A."/>
            <person name="Smith-White B."/>
            <person name="Tatusova T."/>
            <person name="An S."/>
            <person name="An G."/>
            <person name="OOta S."/>
            <person name="Fuks G."/>
            <person name="Messing J."/>
            <person name="Christie K.R."/>
            <person name="Lieberherr D."/>
            <person name="Kim H."/>
            <person name="Zuccolo A."/>
            <person name="Wing R.A."/>
            <person name="Nobuta K."/>
            <person name="Green P.J."/>
            <person name="Lu C."/>
            <person name="Meyers BC."/>
            <person name="Chaparro C."/>
            <person name="Piegu B."/>
            <person name="Panaud O."/>
            <person name="Echeverria M."/>
        </authorList>
    </citation>
    <scope>NUCLEOTIDE SEQUENCE</scope>
</reference>
<reference evidence="1" key="1">
    <citation type="submission" date="2004-10" db="EMBL/GenBank/DDBJ databases">
        <title>Oryza sativa BAC OJ1122_B08 genomic sequence.</title>
        <authorList>
            <person name="Chow T.-Y."/>
            <person name="Hsing Y.-I.C."/>
            <person name="Chen C.-S."/>
            <person name="Chen H.-H."/>
            <person name="Liu S.-M."/>
            <person name="Chao Y.-T."/>
            <person name="Chang S.-J."/>
            <person name="Chen H.-C."/>
            <person name="Chen S.-K."/>
            <person name="Chen T.-R."/>
            <person name="Chen Y.-L."/>
            <person name="Cheng C.-H."/>
            <person name="Chung C.-I."/>
            <person name="Han S.-Y."/>
            <person name="Hsiao S.-H."/>
            <person name="Hsiung J.-N."/>
            <person name="Hsu C.-H."/>
            <person name="Huang J.-J."/>
            <person name="Kau P.-I."/>
            <person name="Lee M.-C."/>
            <person name="Leu H.-L."/>
            <person name="Li Y.-F."/>
            <person name="Lin S.-J."/>
            <person name="Lin Y.-C."/>
            <person name="Wu S.-W."/>
            <person name="Yu C.-Y."/>
            <person name="Yu S.-W."/>
            <person name="Wu H.-P."/>
            <person name="Shaw J.-F."/>
        </authorList>
    </citation>
    <scope>NUCLEOTIDE SEQUENCE</scope>
</reference>
<protein>
    <submittedName>
        <fullName evidence="2">Os05g0239100 protein</fullName>
    </submittedName>
</protein>
<evidence type="ECO:0000313" key="1">
    <source>
        <dbReference type="EMBL" id="AAU90165.1"/>
    </source>
</evidence>
<evidence type="ECO:0000313" key="3">
    <source>
        <dbReference type="Proteomes" id="UP000000763"/>
    </source>
</evidence>
<proteinExistence type="predicted"/>
<name>A0A0P0WJY9_ORYSJ</name>
<evidence type="ECO:0000313" key="2">
    <source>
        <dbReference type="EMBL" id="BAF16910.1"/>
    </source>
</evidence>
<reference evidence="2" key="8">
    <citation type="submission" date="2012-08" db="EMBL/GenBank/DDBJ databases">
        <title>The Second Rice Annotation Project Meeting (RAP2).</title>
        <authorList>
            <consortium name="The Rice Annotation Project (RAP)"/>
        </authorList>
    </citation>
    <scope>NUCLEOTIDE SEQUENCE</scope>
</reference>
<reference evidence="2" key="3">
    <citation type="journal article" date="2006" name="Nucleic Acids Res.">
        <title>The Rice Annotation Project Database (RAP-DB): hub for Oryza sativa ssp. japonica genome information.</title>
        <authorList>
            <person name="Ohyanagi H."/>
            <person name="Tanaka T."/>
            <person name="Sakai H."/>
            <person name="Shigemoto Y."/>
            <person name="Yamaguchi K."/>
            <person name="Habara T."/>
            <person name="Fujii Y."/>
            <person name="Antonio B.A."/>
            <person name="Nagamura Y."/>
            <person name="Imanishi T."/>
            <person name="Ikeo K."/>
            <person name="Itoh T."/>
            <person name="Gojobori T."/>
            <person name="Sasaki T."/>
        </authorList>
    </citation>
    <scope>NUCLEOTIDE SEQUENCE</scope>
</reference>
<reference evidence="2" key="4">
    <citation type="journal article" date="2007" name="Genome Res.">
        <title>Curated Genome Annotation of Oryza sativa ssp. japonica and Comparative Genome Analysis with Arabidopsis thaliana.</title>
        <authorList>
            <consortium name="The Rice Annotation Project (RAP)"/>
            <person name="Itoh T."/>
            <person name="Tanaka T."/>
            <person name="Barrero R.A."/>
            <person name="Yamasaki C."/>
            <person name="Fujii Y."/>
            <person name="Hilton P.B."/>
            <person name="Antonio B.A."/>
            <person name="Aono H."/>
            <person name="Apweiler R."/>
            <person name="Bruskiewich R."/>
            <person name="Bureau T."/>
            <person name="Burr F."/>
            <person name="Costa de Oliveira A."/>
            <person name="Fuks G."/>
            <person name="Habara T."/>
            <person name="Haberer G."/>
            <person name="Han B."/>
            <person name="Harada E."/>
            <person name="Hiraki A.T."/>
            <person name="Hirochika H."/>
            <person name="Hoen D."/>
            <person name="Hokari H."/>
            <person name="Hosokawa S."/>
            <person name="Hsing Y."/>
            <person name="Ikawa H."/>
            <person name="Ikeo K."/>
            <person name="Imanishi T."/>
            <person name="Ito Y."/>
            <person name="Jaiswal P."/>
            <person name="Kanno M."/>
            <person name="Kawahara Y."/>
            <person name="Kawamura T."/>
            <person name="Kawashima H."/>
            <person name="Khurana J.P."/>
            <person name="Kikuchi S."/>
            <person name="Komatsu S."/>
            <person name="Koyanagi K.O."/>
            <person name="Kubooka H."/>
            <person name="Lieberherr D."/>
            <person name="Lin Y.C."/>
            <person name="Lonsdale D."/>
            <person name="Matsumoto T."/>
            <person name="Matsuya A."/>
            <person name="McCombie W.R."/>
            <person name="Messing J."/>
            <person name="Miyao A."/>
            <person name="Mulder N."/>
            <person name="Nagamura Y."/>
            <person name="Nam J."/>
            <person name="Namiki N."/>
            <person name="Numa H."/>
            <person name="Nurimoto S."/>
            <person name="O'donovan C."/>
            <person name="Ohyanagi H."/>
            <person name="Okido T."/>
            <person name="Oota S."/>
            <person name="Osato N."/>
            <person name="Palmer L.E."/>
            <person name="Quetier F."/>
            <person name="Raghuvanshi S."/>
            <person name="Saichi N."/>
            <person name="Sakai H."/>
            <person name="Sakai Y."/>
            <person name="Sakata K."/>
            <person name="Sakurai T."/>
            <person name="Sato F."/>
            <person name="Sato Y."/>
            <person name="Schoof H."/>
            <person name="Seki M."/>
            <person name="Shibata M."/>
            <person name="Shimizu Y."/>
            <person name="Shinozaki K."/>
            <person name="Shinso Y."/>
            <person name="Singh N.K."/>
            <person name="Smith-White B."/>
            <person name="Takeda J."/>
            <person name="Tanino M."/>
            <person name="Tatusova T."/>
            <person name="Thongjuea S."/>
            <person name="Todokoro F."/>
            <person name="Tsugane M."/>
            <person name="Tyagi A.K."/>
            <person name="Vanavichit A."/>
            <person name="Wang A."/>
            <person name="Wing R.A."/>
            <person name="Yamaguchi K."/>
            <person name="Yamamoto M."/>
            <person name="Yamamoto N."/>
            <person name="Yu Y."/>
            <person name="Zhang H."/>
            <person name="Zhao Q."/>
            <person name="Higo K."/>
            <person name="Burr B."/>
            <person name="Gojobori T."/>
            <person name="Sasaki T."/>
        </authorList>
    </citation>
    <scope>NUCLEOTIDE SEQUENCE</scope>
</reference>
<organism evidence="1 3">
    <name type="scientific">Oryza sativa subsp. japonica</name>
    <name type="common">Rice</name>
    <dbReference type="NCBI Taxonomy" id="39947"/>
    <lineage>
        <taxon>Eukaryota</taxon>
        <taxon>Viridiplantae</taxon>
        <taxon>Streptophyta</taxon>
        <taxon>Embryophyta</taxon>
        <taxon>Tracheophyta</taxon>
        <taxon>Spermatophyta</taxon>
        <taxon>Magnoliopsida</taxon>
        <taxon>Liliopsida</taxon>
        <taxon>Poales</taxon>
        <taxon>Poaceae</taxon>
        <taxon>BOP clade</taxon>
        <taxon>Oryzoideae</taxon>
        <taxon>Oryzeae</taxon>
        <taxon>Oryzinae</taxon>
        <taxon>Oryza</taxon>
        <taxon>Oryza sativa</taxon>
    </lineage>
</organism>